<accession>V6L0Y0</accession>
<sequence>MGRKRSIVTDTLGLLLAVLVTVASVRNSVVGTHLVDQAAAAHPTIRTAWVDGSCRQLRDGSTWALLHRALGEGTVARESHLDVVQALVASWPVL</sequence>
<proteinExistence type="predicted"/>
<reference evidence="1 2" key="1">
    <citation type="journal article" date="2014" name="Genome Announc.">
        <title>Draft Genome Sequence of Streptomyces roseochromogenes subsp. oscitans DS 12.976, Producer of the Aminocoumarin Antibiotic Clorobiocin.</title>
        <authorList>
            <person name="Ruckert C."/>
            <person name="Kalinowski J."/>
            <person name="Heide L."/>
            <person name="Apel A.K."/>
        </authorList>
    </citation>
    <scope>NUCLEOTIDE SEQUENCE [LARGE SCALE GENOMIC DNA]</scope>
    <source>
        <strain evidence="1 2">DS 12.976</strain>
    </source>
</reference>
<evidence type="ECO:0000313" key="2">
    <source>
        <dbReference type="Proteomes" id="UP000017984"/>
    </source>
</evidence>
<comment type="caution">
    <text evidence="1">The sequence shown here is derived from an EMBL/GenBank/DDBJ whole genome shotgun (WGS) entry which is preliminary data.</text>
</comment>
<evidence type="ECO:0000313" key="1">
    <source>
        <dbReference type="EMBL" id="EST34879.1"/>
    </source>
</evidence>
<dbReference type="EMBL" id="AWQX01000066">
    <property type="protein sequence ID" value="EST34879.1"/>
    <property type="molecule type" value="Genomic_DNA"/>
</dbReference>
<keyword evidence="2" id="KW-1185">Reference proteome</keyword>
<gene>
    <name evidence="1" type="ORF">M878_08425</name>
</gene>
<dbReference type="AlphaFoldDB" id="V6L0Y0"/>
<dbReference type="HOGENOM" id="CLU_2384967_0_0_11"/>
<protein>
    <submittedName>
        <fullName evidence="1">Uncharacterized protein</fullName>
    </submittedName>
</protein>
<name>V6L0Y0_STRRC</name>
<organism evidence="1 2">
    <name type="scientific">Streptomyces roseochromogenus subsp. oscitans DS 12.976</name>
    <dbReference type="NCBI Taxonomy" id="1352936"/>
    <lineage>
        <taxon>Bacteria</taxon>
        <taxon>Bacillati</taxon>
        <taxon>Actinomycetota</taxon>
        <taxon>Actinomycetes</taxon>
        <taxon>Kitasatosporales</taxon>
        <taxon>Streptomycetaceae</taxon>
        <taxon>Streptomyces</taxon>
    </lineage>
</organism>
<dbReference type="PATRIC" id="fig|1352936.5.peg.1797"/>
<dbReference type="Proteomes" id="UP000017984">
    <property type="component" value="Chromosome"/>
</dbReference>